<feature type="transmembrane region" description="Helical" evidence="8">
    <location>
        <begin position="84"/>
        <end position="102"/>
    </location>
</feature>
<reference evidence="9 10" key="1">
    <citation type="journal article" date="2018" name="BMC Genomics">
        <title>Genomic comparison of Trypanosoma conorhini and Trypanosoma rangeli to Trypanosoma cruzi strains of high and low virulence.</title>
        <authorList>
            <person name="Bradwell K.R."/>
            <person name="Koparde V.N."/>
            <person name="Matveyev A.V."/>
            <person name="Serrano M.G."/>
            <person name="Alves J.M."/>
            <person name="Parikh H."/>
            <person name="Huang B."/>
            <person name="Lee V."/>
            <person name="Espinosa-Alvarez O."/>
            <person name="Ortiz P.A."/>
            <person name="Costa-Martins A.G."/>
            <person name="Teixeira M.M."/>
            <person name="Buck G.A."/>
        </authorList>
    </citation>
    <scope>NUCLEOTIDE SEQUENCE [LARGE SCALE GENOMIC DNA]</scope>
    <source>
        <strain evidence="9 10">025E</strain>
    </source>
</reference>
<evidence type="ECO:0000256" key="8">
    <source>
        <dbReference type="SAM" id="Phobius"/>
    </source>
</evidence>
<comment type="caution">
    <text evidence="9">The sequence shown here is derived from an EMBL/GenBank/DDBJ whole genome shotgun (WGS) entry which is preliminary data.</text>
</comment>
<evidence type="ECO:0000256" key="7">
    <source>
        <dbReference type="SAM" id="MobiDB-lite"/>
    </source>
</evidence>
<protein>
    <submittedName>
        <fullName evidence="9">Solute carrier family 35, member F1/2</fullName>
    </submittedName>
</protein>
<dbReference type="PANTHER" id="PTHR14233">
    <property type="entry name" value="DUF914-RELATED"/>
    <property type="match status" value="1"/>
</dbReference>
<accession>A0A422PLN2</accession>
<evidence type="ECO:0000313" key="9">
    <source>
        <dbReference type="EMBL" id="RNF18624.1"/>
    </source>
</evidence>
<dbReference type="EMBL" id="MKKU01000226">
    <property type="protein sequence ID" value="RNF18624.1"/>
    <property type="molecule type" value="Genomic_DNA"/>
</dbReference>
<dbReference type="OrthoDB" id="429955at2759"/>
<feature type="transmembrane region" description="Helical" evidence="8">
    <location>
        <begin position="174"/>
        <end position="193"/>
    </location>
</feature>
<evidence type="ECO:0000256" key="6">
    <source>
        <dbReference type="ARBA" id="ARBA00023136"/>
    </source>
</evidence>
<feature type="transmembrane region" description="Helical" evidence="8">
    <location>
        <begin position="374"/>
        <end position="390"/>
    </location>
</feature>
<dbReference type="InterPro" id="IPR009262">
    <property type="entry name" value="SLC35_F1/F2/F6"/>
</dbReference>
<dbReference type="AlphaFoldDB" id="A0A422PLN2"/>
<dbReference type="PANTHER" id="PTHR14233:SF4">
    <property type="entry name" value="SOLUTE CARRIER FAMILY 35 MEMBER F2"/>
    <property type="match status" value="1"/>
</dbReference>
<feature type="transmembrane region" description="Helical" evidence="8">
    <location>
        <begin position="108"/>
        <end position="128"/>
    </location>
</feature>
<organism evidence="9 10">
    <name type="scientific">Trypanosoma conorhini</name>
    <dbReference type="NCBI Taxonomy" id="83891"/>
    <lineage>
        <taxon>Eukaryota</taxon>
        <taxon>Discoba</taxon>
        <taxon>Euglenozoa</taxon>
        <taxon>Kinetoplastea</taxon>
        <taxon>Metakinetoplastina</taxon>
        <taxon>Trypanosomatida</taxon>
        <taxon>Trypanosomatidae</taxon>
        <taxon>Trypanosoma</taxon>
    </lineage>
</organism>
<dbReference type="RefSeq" id="XP_029228549.1">
    <property type="nucleotide sequence ID" value="XM_029371308.1"/>
</dbReference>
<comment type="similarity">
    <text evidence="2">Belongs to the SLC35F solute transporter family.</text>
</comment>
<evidence type="ECO:0000256" key="1">
    <source>
        <dbReference type="ARBA" id="ARBA00004141"/>
    </source>
</evidence>
<evidence type="ECO:0000256" key="3">
    <source>
        <dbReference type="ARBA" id="ARBA00022448"/>
    </source>
</evidence>
<name>A0A422PLN2_9TRYP</name>
<dbReference type="Proteomes" id="UP000284403">
    <property type="component" value="Unassembled WGS sequence"/>
</dbReference>
<keyword evidence="4 8" id="KW-0812">Transmembrane</keyword>
<dbReference type="GO" id="GO:0022857">
    <property type="term" value="F:transmembrane transporter activity"/>
    <property type="evidence" value="ECO:0007669"/>
    <property type="project" value="InterPro"/>
</dbReference>
<dbReference type="Pfam" id="PF06027">
    <property type="entry name" value="SLC35F"/>
    <property type="match status" value="2"/>
</dbReference>
<keyword evidence="10" id="KW-1185">Reference proteome</keyword>
<gene>
    <name evidence="9" type="ORF">Tco025E_04398</name>
</gene>
<dbReference type="GeneID" id="40318009"/>
<sequence>MKGKELRRLALHVLFGQAVAFLNSVTGVTTTKLVSHNASYPLLQSLTAYAFIFVVYAPLLLLLQLRHRQRKFSNFTFFYRPWRYALLAIIDLEANFVIVKAYQYTDMISVQLLSCFNIPCVLVLSFFVLKMRFALSHILGCVVATGGLALLIVLDADGVSRDTVGPNVAKGDLLCLLAAALYATSNVLTEWFIKPRPSHARIEHAEDAGVNQVAEVFRAPASPGVSSPCELRQKEERSGSPTAPNTMRLVESRREEDQGQLAEGEEESLPAVPMYIPLVENLGCMSSCALVFATIQFFALEWSSFAPARKVWTNEDWLYQMMFGLSMLFVYTGLPLLFLLASAAFANVSLLSVSVYSIIWNVTIFNIYPTPVFFASYVIIVLGVVLYDLSNVRWSWCPRINYPCGDPREGCGVPVQTSDAAPGHRELEAVCEVDVAPDAGITNNRNHWADRP</sequence>
<evidence type="ECO:0000313" key="10">
    <source>
        <dbReference type="Proteomes" id="UP000284403"/>
    </source>
</evidence>
<evidence type="ECO:0000256" key="5">
    <source>
        <dbReference type="ARBA" id="ARBA00022989"/>
    </source>
</evidence>
<comment type="subcellular location">
    <subcellularLocation>
        <location evidence="1">Membrane</location>
        <topology evidence="1">Multi-pass membrane protein</topology>
    </subcellularLocation>
</comment>
<evidence type="ECO:0000256" key="4">
    <source>
        <dbReference type="ARBA" id="ARBA00022692"/>
    </source>
</evidence>
<evidence type="ECO:0000256" key="2">
    <source>
        <dbReference type="ARBA" id="ARBA00007863"/>
    </source>
</evidence>
<dbReference type="GO" id="GO:0016020">
    <property type="term" value="C:membrane"/>
    <property type="evidence" value="ECO:0007669"/>
    <property type="project" value="UniProtKB-SubCell"/>
</dbReference>
<feature type="transmembrane region" description="Helical" evidence="8">
    <location>
        <begin position="278"/>
        <end position="299"/>
    </location>
</feature>
<dbReference type="InterPro" id="IPR037185">
    <property type="entry name" value="EmrE-like"/>
</dbReference>
<keyword evidence="6 8" id="KW-0472">Membrane</keyword>
<feature type="transmembrane region" description="Helical" evidence="8">
    <location>
        <begin position="43"/>
        <end position="63"/>
    </location>
</feature>
<proteinExistence type="inferred from homology"/>
<dbReference type="InterPro" id="IPR052221">
    <property type="entry name" value="SLC35F_Transporter"/>
</dbReference>
<keyword evidence="5 8" id="KW-1133">Transmembrane helix</keyword>
<feature type="region of interest" description="Disordered" evidence="7">
    <location>
        <begin position="221"/>
        <end position="266"/>
    </location>
</feature>
<keyword evidence="3" id="KW-0813">Transport</keyword>
<feature type="transmembrane region" description="Helical" evidence="8">
    <location>
        <begin position="319"/>
        <end position="341"/>
    </location>
</feature>
<dbReference type="SUPFAM" id="SSF103481">
    <property type="entry name" value="Multidrug resistance efflux transporter EmrE"/>
    <property type="match status" value="1"/>
</dbReference>
<feature type="transmembrane region" description="Helical" evidence="8">
    <location>
        <begin position="135"/>
        <end position="154"/>
    </location>
</feature>